<dbReference type="Proteomes" id="UP000774750">
    <property type="component" value="Unassembled WGS sequence"/>
</dbReference>
<protein>
    <submittedName>
        <fullName evidence="5">Gfo/Idh/MocA family oxidoreductase</fullName>
    </submittedName>
</protein>
<sequence length="316" mass="35194">MFRFGILGTGNIAATFYDATTRTDCAEVIAVASRTPGKAQQFAEKTDGNFDCYGSYGELLKRPDIDGVYIATTHNFHFENMMLALSYGKHVMCEKSFVMTKTEAEQVFAFAKEKNLFCMEAMWSRFLPAIKKAKKWIDAGLIGDVNLANFLIGFASSKDPNGRIRNPKLGGGAMYDISVYGIELTTYLIGKPVASHHSYVLRDENGVDMVNNITLCYPDCVANVQTTVTTNVGQFLNVYGTKGRISIADPHFADSCERYDENGLAEKAFFRRDNGFQYQIEEMVRCVNEGKLESDVIPHADTIFCASVFDSMNESK</sequence>
<dbReference type="PANTHER" id="PTHR22604">
    <property type="entry name" value="OXIDOREDUCTASES"/>
    <property type="match status" value="1"/>
</dbReference>
<reference evidence="5" key="1">
    <citation type="submission" date="2020-08" db="EMBL/GenBank/DDBJ databases">
        <authorList>
            <person name="Cejkova D."/>
            <person name="Kubasova T."/>
            <person name="Jahodarova E."/>
            <person name="Rychlik I."/>
        </authorList>
    </citation>
    <scope>NUCLEOTIDE SEQUENCE</scope>
    <source>
        <strain evidence="5">An559</strain>
    </source>
</reference>
<evidence type="ECO:0000313" key="6">
    <source>
        <dbReference type="Proteomes" id="UP000774750"/>
    </source>
</evidence>
<dbReference type="GO" id="GO:0000166">
    <property type="term" value="F:nucleotide binding"/>
    <property type="evidence" value="ECO:0007669"/>
    <property type="project" value="InterPro"/>
</dbReference>
<keyword evidence="6" id="KW-1185">Reference proteome</keyword>
<dbReference type="Gene3D" id="3.30.360.10">
    <property type="entry name" value="Dihydrodipicolinate Reductase, domain 2"/>
    <property type="match status" value="1"/>
</dbReference>
<reference evidence="5" key="2">
    <citation type="journal article" date="2021" name="Sci. Rep.">
        <title>The distribution of antibiotic resistance genes in chicken gut microbiota commensals.</title>
        <authorList>
            <person name="Juricova H."/>
            <person name="Matiasovicova J."/>
            <person name="Kubasova T."/>
            <person name="Cejkova D."/>
            <person name="Rychlik I."/>
        </authorList>
    </citation>
    <scope>NUCLEOTIDE SEQUENCE</scope>
    <source>
        <strain evidence="5">An559</strain>
    </source>
</reference>
<dbReference type="AlphaFoldDB" id="A0A938X5E5"/>
<dbReference type="RefSeq" id="WP_204443792.1">
    <property type="nucleotide sequence ID" value="NZ_JACJKY010000001.1"/>
</dbReference>
<dbReference type="InterPro" id="IPR050984">
    <property type="entry name" value="Gfo/Idh/MocA_domain"/>
</dbReference>
<dbReference type="SUPFAM" id="SSF55347">
    <property type="entry name" value="Glyceraldehyde-3-phosphate dehydrogenase-like, C-terminal domain"/>
    <property type="match status" value="1"/>
</dbReference>
<evidence type="ECO:0000256" key="2">
    <source>
        <dbReference type="ARBA" id="ARBA00023002"/>
    </source>
</evidence>
<dbReference type="Pfam" id="PF01408">
    <property type="entry name" value="GFO_IDH_MocA"/>
    <property type="match status" value="1"/>
</dbReference>
<dbReference type="InterPro" id="IPR036291">
    <property type="entry name" value="NAD(P)-bd_dom_sf"/>
</dbReference>
<feature type="domain" description="GFO/IDH/MocA-like oxidoreductase" evidence="4">
    <location>
        <begin position="131"/>
        <end position="245"/>
    </location>
</feature>
<dbReference type="SUPFAM" id="SSF51735">
    <property type="entry name" value="NAD(P)-binding Rossmann-fold domains"/>
    <property type="match status" value="1"/>
</dbReference>
<dbReference type="InterPro" id="IPR055170">
    <property type="entry name" value="GFO_IDH_MocA-like_dom"/>
</dbReference>
<evidence type="ECO:0000259" key="3">
    <source>
        <dbReference type="Pfam" id="PF01408"/>
    </source>
</evidence>
<feature type="domain" description="Gfo/Idh/MocA-like oxidoreductase N-terminal" evidence="3">
    <location>
        <begin position="2"/>
        <end position="119"/>
    </location>
</feature>
<dbReference type="Gene3D" id="3.40.50.720">
    <property type="entry name" value="NAD(P)-binding Rossmann-like Domain"/>
    <property type="match status" value="1"/>
</dbReference>
<comment type="similarity">
    <text evidence="1">Belongs to the Gfo/Idh/MocA family.</text>
</comment>
<dbReference type="PANTHER" id="PTHR22604:SF105">
    <property type="entry name" value="TRANS-1,2-DIHYDROBENZENE-1,2-DIOL DEHYDROGENASE"/>
    <property type="match status" value="1"/>
</dbReference>
<keyword evidence="2" id="KW-0560">Oxidoreductase</keyword>
<dbReference type="GO" id="GO:0016491">
    <property type="term" value="F:oxidoreductase activity"/>
    <property type="evidence" value="ECO:0007669"/>
    <property type="project" value="UniProtKB-KW"/>
</dbReference>
<accession>A0A938X5E5</accession>
<dbReference type="Pfam" id="PF22725">
    <property type="entry name" value="GFO_IDH_MocA_C3"/>
    <property type="match status" value="1"/>
</dbReference>
<evidence type="ECO:0000259" key="4">
    <source>
        <dbReference type="Pfam" id="PF22725"/>
    </source>
</evidence>
<organism evidence="5 6">
    <name type="scientific">Merdimmobilis hominis</name>
    <dbReference type="NCBI Taxonomy" id="2897707"/>
    <lineage>
        <taxon>Bacteria</taxon>
        <taxon>Bacillati</taxon>
        <taxon>Bacillota</taxon>
        <taxon>Clostridia</taxon>
        <taxon>Eubacteriales</taxon>
        <taxon>Oscillospiraceae</taxon>
        <taxon>Merdimmobilis</taxon>
    </lineage>
</organism>
<evidence type="ECO:0000313" key="5">
    <source>
        <dbReference type="EMBL" id="MBM6919732.1"/>
    </source>
</evidence>
<comment type="caution">
    <text evidence="5">The sequence shown here is derived from an EMBL/GenBank/DDBJ whole genome shotgun (WGS) entry which is preliminary data.</text>
</comment>
<name>A0A938X5E5_9FIRM</name>
<dbReference type="EMBL" id="JACJKY010000001">
    <property type="protein sequence ID" value="MBM6919732.1"/>
    <property type="molecule type" value="Genomic_DNA"/>
</dbReference>
<proteinExistence type="inferred from homology"/>
<gene>
    <name evidence="5" type="ORF">H6A12_00930</name>
</gene>
<dbReference type="InterPro" id="IPR000683">
    <property type="entry name" value="Gfo/Idh/MocA-like_OxRdtase_N"/>
</dbReference>
<evidence type="ECO:0000256" key="1">
    <source>
        <dbReference type="ARBA" id="ARBA00010928"/>
    </source>
</evidence>